<gene>
    <name evidence="2" type="ORF">LF296_01105</name>
</gene>
<dbReference type="Proteomes" id="UP001199528">
    <property type="component" value="Chromosome"/>
</dbReference>
<accession>A0AAJ6P5I5</accession>
<evidence type="ECO:0008006" key="4">
    <source>
        <dbReference type="Google" id="ProtNLM"/>
    </source>
</evidence>
<keyword evidence="1" id="KW-0812">Transmembrane</keyword>
<evidence type="ECO:0000313" key="2">
    <source>
        <dbReference type="EMBL" id="WDZ51441.1"/>
    </source>
</evidence>
<keyword evidence="1" id="KW-1133">Transmembrane helix</keyword>
<dbReference type="AlphaFoldDB" id="A0AAJ6P5I5"/>
<protein>
    <recommendedName>
        <fullName evidence="4">Transmembrane protein</fullName>
    </recommendedName>
</protein>
<name>A0AAJ6P5I5_9GAMM</name>
<feature type="transmembrane region" description="Helical" evidence="1">
    <location>
        <begin position="62"/>
        <end position="81"/>
    </location>
</feature>
<evidence type="ECO:0000313" key="3">
    <source>
        <dbReference type="Proteomes" id="UP001199528"/>
    </source>
</evidence>
<dbReference type="KEGG" id="aviv:LF296_01105"/>
<sequence length="131" mass="15244">MDHVVGQKAYRGLTYVLYIFYLISSFTGGLLAIIALMLNYIKRKEVKGTLLDSHFTWQIRTFWWCCLWNLLILAVFALALFHQELGIPFSDDHASSVFFIGLAFLFAAWAWAVYRSLHGLFCLYDNKPMYD</sequence>
<evidence type="ECO:0000256" key="1">
    <source>
        <dbReference type="SAM" id="Phobius"/>
    </source>
</evidence>
<organism evidence="2 3">
    <name type="scientific">Acinetobacter vivianii</name>
    <dbReference type="NCBI Taxonomy" id="1776742"/>
    <lineage>
        <taxon>Bacteria</taxon>
        <taxon>Pseudomonadati</taxon>
        <taxon>Pseudomonadota</taxon>
        <taxon>Gammaproteobacteria</taxon>
        <taxon>Moraxellales</taxon>
        <taxon>Moraxellaceae</taxon>
        <taxon>Acinetobacter</taxon>
    </lineage>
</organism>
<proteinExistence type="predicted"/>
<reference evidence="2" key="2">
    <citation type="submission" date="2023-02" db="EMBL/GenBank/DDBJ databases">
        <authorList>
            <person name="Huang Y."/>
            <person name="Zhang Y."/>
            <person name="Zhang T."/>
            <person name="Wang J."/>
        </authorList>
    </citation>
    <scope>NUCLEOTIDE SEQUENCE</scope>
    <source>
        <strain evidence="2">KJ-1</strain>
    </source>
</reference>
<keyword evidence="1" id="KW-0472">Membrane</keyword>
<feature type="transmembrane region" description="Helical" evidence="1">
    <location>
        <begin position="93"/>
        <end position="114"/>
    </location>
</feature>
<reference evidence="2" key="1">
    <citation type="journal article" date="2022" name="Front Environ Sci">
        <title>Complete genome sequence analysis of a novel alkane-degrading bacterial strain, Acinetobacter vivianii KJ-1, and its diesel degradation ability.</title>
        <authorList>
            <person name="Zhang Y."/>
            <person name="Song F."/>
            <person name="Wang J."/>
            <person name="Zhao Q."/>
            <person name="Zheng L."/>
            <person name="Wang Z."/>
            <person name="Zhang X."/>
            <person name="Gao Y."/>
            <person name="Chen G."/>
            <person name="Huang Y."/>
        </authorList>
    </citation>
    <scope>NUCLEOTIDE SEQUENCE</scope>
    <source>
        <strain evidence="2">KJ-1</strain>
    </source>
</reference>
<feature type="transmembrane region" description="Helical" evidence="1">
    <location>
        <begin position="15"/>
        <end position="41"/>
    </location>
</feature>
<dbReference type="RefSeq" id="WP_272655272.1">
    <property type="nucleotide sequence ID" value="NZ_CP085083.1"/>
</dbReference>
<dbReference type="EMBL" id="CP085083">
    <property type="protein sequence ID" value="WDZ51441.1"/>
    <property type="molecule type" value="Genomic_DNA"/>
</dbReference>